<organism evidence="1 2">
    <name type="scientific">Acipenser ruthenus</name>
    <name type="common">Sterlet sturgeon</name>
    <dbReference type="NCBI Taxonomy" id="7906"/>
    <lineage>
        <taxon>Eukaryota</taxon>
        <taxon>Metazoa</taxon>
        <taxon>Chordata</taxon>
        <taxon>Craniata</taxon>
        <taxon>Vertebrata</taxon>
        <taxon>Euteleostomi</taxon>
        <taxon>Actinopterygii</taxon>
        <taxon>Chondrostei</taxon>
        <taxon>Acipenseriformes</taxon>
        <taxon>Acipenseridae</taxon>
        <taxon>Acipenser</taxon>
    </lineage>
</organism>
<accession>A0A444V1I9</accession>
<keyword evidence="2" id="KW-1185">Reference proteome</keyword>
<dbReference type="AlphaFoldDB" id="A0A444V1I9"/>
<sequence length="77" mass="8533">MLELVAAGSLFFPGLYLLSKRCLKQVPSLQWDEGDAVIISASNFGRRVLVSGEWNAQIFQSPDTAVEEIEVKFDSTL</sequence>
<evidence type="ECO:0000313" key="1">
    <source>
        <dbReference type="EMBL" id="RXM94259.1"/>
    </source>
</evidence>
<evidence type="ECO:0000313" key="2">
    <source>
        <dbReference type="Proteomes" id="UP000289886"/>
    </source>
</evidence>
<dbReference type="EMBL" id="SCEB01003566">
    <property type="protein sequence ID" value="RXM94259.1"/>
    <property type="molecule type" value="Genomic_DNA"/>
</dbReference>
<dbReference type="Proteomes" id="UP000289886">
    <property type="component" value="Unassembled WGS sequence"/>
</dbReference>
<gene>
    <name evidence="1" type="ORF">EOD39_18190</name>
</gene>
<reference evidence="1 2" key="1">
    <citation type="submission" date="2019-01" db="EMBL/GenBank/DDBJ databases">
        <title>Draft Genome and Complete Hox-Cluster Characterization of the Sterlet Sturgeon (Acipenser ruthenus).</title>
        <authorList>
            <person name="Wei Q."/>
        </authorList>
    </citation>
    <scope>NUCLEOTIDE SEQUENCE [LARGE SCALE GENOMIC DNA]</scope>
    <source>
        <strain evidence="1">WHYD16114868_AA</strain>
        <tissue evidence="1">Blood</tissue>
    </source>
</reference>
<comment type="caution">
    <text evidence="1">The sequence shown here is derived from an EMBL/GenBank/DDBJ whole genome shotgun (WGS) entry which is preliminary data.</text>
</comment>
<name>A0A444V1I9_ACIRT</name>
<proteinExistence type="predicted"/>
<protein>
    <submittedName>
        <fullName evidence="1">Protein FAM57B</fullName>
    </submittedName>
</protein>